<sequence length="100" mass="10448">MFITKTQNAGQLTMRCPKPCRPWVLGWLWVPGRSGCCCSCCTSTPSAIPAAAAAPGAASYTLGTPATAEKDVAGATRSLSPWAPQCVLHTGCSTQWSCTR</sequence>
<proteinExistence type="predicted"/>
<evidence type="ECO:0000313" key="2">
    <source>
        <dbReference type="Proteomes" id="UP000815325"/>
    </source>
</evidence>
<gene>
    <name evidence="1" type="ORF">DUNSADRAFT_5934</name>
</gene>
<dbReference type="EMBL" id="MU069660">
    <property type="protein sequence ID" value="KAF5836428.1"/>
    <property type="molecule type" value="Genomic_DNA"/>
</dbReference>
<dbReference type="Proteomes" id="UP000815325">
    <property type="component" value="Unassembled WGS sequence"/>
</dbReference>
<comment type="caution">
    <text evidence="1">The sequence shown here is derived from an EMBL/GenBank/DDBJ whole genome shotgun (WGS) entry which is preliminary data.</text>
</comment>
<evidence type="ECO:0000313" key="1">
    <source>
        <dbReference type="EMBL" id="KAF5836428.1"/>
    </source>
</evidence>
<accession>A0ABQ7GP99</accession>
<keyword evidence="2" id="KW-1185">Reference proteome</keyword>
<organism evidence="1 2">
    <name type="scientific">Dunaliella salina</name>
    <name type="common">Green alga</name>
    <name type="synonym">Protococcus salinus</name>
    <dbReference type="NCBI Taxonomy" id="3046"/>
    <lineage>
        <taxon>Eukaryota</taxon>
        <taxon>Viridiplantae</taxon>
        <taxon>Chlorophyta</taxon>
        <taxon>core chlorophytes</taxon>
        <taxon>Chlorophyceae</taxon>
        <taxon>CS clade</taxon>
        <taxon>Chlamydomonadales</taxon>
        <taxon>Dunaliellaceae</taxon>
        <taxon>Dunaliella</taxon>
    </lineage>
</organism>
<name>A0ABQ7GP99_DUNSA</name>
<reference evidence="1" key="1">
    <citation type="submission" date="2017-08" db="EMBL/GenBank/DDBJ databases">
        <authorList>
            <person name="Polle J.E."/>
            <person name="Barry K."/>
            <person name="Cushman J."/>
            <person name="Schmutz J."/>
            <person name="Tran D."/>
            <person name="Hathwaick L.T."/>
            <person name="Yim W.C."/>
            <person name="Jenkins J."/>
            <person name="Mckie-Krisberg Z.M."/>
            <person name="Prochnik S."/>
            <person name="Lindquist E."/>
            <person name="Dockter R.B."/>
            <person name="Adam C."/>
            <person name="Molina H."/>
            <person name="Bunkerborg J."/>
            <person name="Jin E."/>
            <person name="Buchheim M."/>
            <person name="Magnuson J."/>
        </authorList>
    </citation>
    <scope>NUCLEOTIDE SEQUENCE</scope>
    <source>
        <strain evidence="1">CCAP 19/18</strain>
    </source>
</reference>
<protein>
    <submittedName>
        <fullName evidence="1">Uncharacterized protein</fullName>
    </submittedName>
</protein>